<feature type="transmembrane region" description="Helical" evidence="1">
    <location>
        <begin position="104"/>
        <end position="125"/>
    </location>
</feature>
<proteinExistence type="predicted"/>
<feature type="domain" description="DUF1468" evidence="2">
    <location>
        <begin position="28"/>
        <end position="185"/>
    </location>
</feature>
<accession>A0A0P1FJJ0</accession>
<dbReference type="Proteomes" id="UP000051587">
    <property type="component" value="Unassembled WGS sequence"/>
</dbReference>
<evidence type="ECO:0000256" key="1">
    <source>
        <dbReference type="SAM" id="Phobius"/>
    </source>
</evidence>
<protein>
    <submittedName>
        <fullName evidence="3">Tripartite tricarboxylate transporter TctB family protein</fullName>
    </submittedName>
</protein>
<feature type="transmembrane region" description="Helical" evidence="1">
    <location>
        <begin position="131"/>
        <end position="150"/>
    </location>
</feature>
<feature type="transmembrane region" description="Helical" evidence="1">
    <location>
        <begin position="59"/>
        <end position="80"/>
    </location>
</feature>
<evidence type="ECO:0000313" key="3">
    <source>
        <dbReference type="EMBL" id="CUH68069.1"/>
    </source>
</evidence>
<dbReference type="STRING" id="53501.SAMN04488043_104243"/>
<evidence type="ECO:0000259" key="2">
    <source>
        <dbReference type="Pfam" id="PF07331"/>
    </source>
</evidence>
<keyword evidence="4" id="KW-1185">Reference proteome</keyword>
<evidence type="ECO:0000313" key="4">
    <source>
        <dbReference type="Proteomes" id="UP000051587"/>
    </source>
</evidence>
<keyword evidence="1" id="KW-0812">Transmembrane</keyword>
<gene>
    <name evidence="3" type="ORF">TG4357_03372</name>
</gene>
<keyword evidence="1" id="KW-0472">Membrane</keyword>
<dbReference type="InterPro" id="IPR009936">
    <property type="entry name" value="DUF1468"/>
</dbReference>
<feature type="transmembrane region" description="Helical" evidence="1">
    <location>
        <begin position="157"/>
        <end position="176"/>
    </location>
</feature>
<reference evidence="3 4" key="1">
    <citation type="submission" date="2015-09" db="EMBL/GenBank/DDBJ databases">
        <authorList>
            <consortium name="Swine Surveillance"/>
        </authorList>
    </citation>
    <scope>NUCLEOTIDE SEQUENCE [LARGE SCALE GENOMIC DNA]</scope>
    <source>
        <strain evidence="3 4">CECT 4357</strain>
    </source>
</reference>
<name>A0A0P1FJJ0_THAGE</name>
<dbReference type="RefSeq" id="WP_058264055.1">
    <property type="nucleotide sequence ID" value="NZ_CP051181.1"/>
</dbReference>
<dbReference type="Pfam" id="PF07331">
    <property type="entry name" value="TctB"/>
    <property type="match status" value="1"/>
</dbReference>
<dbReference type="AlphaFoldDB" id="A0A0P1FJJ0"/>
<keyword evidence="1" id="KW-1133">Transmembrane helix</keyword>
<sequence>MTQVNADDIKFEGEDANSGHAPPRLDLIAAGFLFALAVVVMVASLRLPVPGTVLTAPGLLPFIAAGSLAAMAVLLGLSALRRHRAGVTAQPEDIRDVPQDKRTVALAGTVALYILALQVLAFQVYFSIGSVPFVLSAFEPVTVLALAAIIHTSWRGPLWITVLTAMGWTLALSLTFQKLFNIPLPGGF</sequence>
<dbReference type="EMBL" id="CYSA01000027">
    <property type="protein sequence ID" value="CUH68069.1"/>
    <property type="molecule type" value="Genomic_DNA"/>
</dbReference>
<organism evidence="3 4">
    <name type="scientific">Thalassovita gelatinovora</name>
    <name type="common">Thalassobius gelatinovorus</name>
    <dbReference type="NCBI Taxonomy" id="53501"/>
    <lineage>
        <taxon>Bacteria</taxon>
        <taxon>Pseudomonadati</taxon>
        <taxon>Pseudomonadota</taxon>
        <taxon>Alphaproteobacteria</taxon>
        <taxon>Rhodobacterales</taxon>
        <taxon>Roseobacteraceae</taxon>
        <taxon>Thalassovita</taxon>
    </lineage>
</organism>
<feature type="transmembrane region" description="Helical" evidence="1">
    <location>
        <begin position="27"/>
        <end position="47"/>
    </location>
</feature>
<dbReference type="OrthoDB" id="7854802at2"/>